<accession>A0A814R2N4</accession>
<dbReference type="OrthoDB" id="5402805at2759"/>
<name>A0A814R2N4_ADIRI</name>
<evidence type="ECO:0000313" key="2">
    <source>
        <dbReference type="EMBL" id="CAF1128235.1"/>
    </source>
</evidence>
<sequence>MYLPYIYNFGFKPFSCSCMALGPIEDEFQKTHAVFIGRILHKTRPEPLKPVEYKMRVEEAFKHYRAFQKRLLKDCKPRWENYNRVWREFLDTFFINRNIDGYYWDVRPALAYALEPLKELAEVENWGPNDMILVSYFVHTFYELRKAQRKNPDIRYIVEYEDWIYFNTGLITETMERIYAAFQKNYKLASRGTEEKPQYFLSYNPNNFMRDIHMSDYCYPLPDRCSYFDDYTQLIMDGTKEPIVHWTHIIDENWERICEIIYGKDKCNDEEFKRRQQYDAQTRLEGALKLARNRVLTNYRTAVPQSYKGELQLLLPLCLKKASKPDLVLTLTRQDSNPPIPGVFTYIARTILTLSMAYQNARLVARPEKDWLIAEDVTTTMDDEMDEYE</sequence>
<dbReference type="AlphaFoldDB" id="A0A814R2N4"/>
<dbReference type="EMBL" id="CAJNOJ010000108">
    <property type="protein sequence ID" value="CAF1128235.1"/>
    <property type="molecule type" value="Genomic_DNA"/>
</dbReference>
<evidence type="ECO:0000313" key="3">
    <source>
        <dbReference type="Proteomes" id="UP000663852"/>
    </source>
</evidence>
<reference evidence="2" key="1">
    <citation type="submission" date="2021-02" db="EMBL/GenBank/DDBJ databases">
        <authorList>
            <person name="Nowell W R."/>
        </authorList>
    </citation>
    <scope>NUCLEOTIDE SEQUENCE</scope>
</reference>
<dbReference type="Pfam" id="PF12873">
    <property type="entry name" value="DUF3825"/>
    <property type="match status" value="1"/>
</dbReference>
<feature type="domain" description="DUF3825" evidence="1">
    <location>
        <begin position="117"/>
        <end position="371"/>
    </location>
</feature>
<protein>
    <recommendedName>
        <fullName evidence="1">DUF3825 domain-containing protein</fullName>
    </recommendedName>
</protein>
<gene>
    <name evidence="2" type="ORF">EDS130_LOCUS21432</name>
</gene>
<comment type="caution">
    <text evidence="2">The sequence shown here is derived from an EMBL/GenBank/DDBJ whole genome shotgun (WGS) entry which is preliminary data.</text>
</comment>
<organism evidence="2 3">
    <name type="scientific">Adineta ricciae</name>
    <name type="common">Rotifer</name>
    <dbReference type="NCBI Taxonomy" id="249248"/>
    <lineage>
        <taxon>Eukaryota</taxon>
        <taxon>Metazoa</taxon>
        <taxon>Spiralia</taxon>
        <taxon>Gnathifera</taxon>
        <taxon>Rotifera</taxon>
        <taxon>Eurotatoria</taxon>
        <taxon>Bdelloidea</taxon>
        <taxon>Adinetida</taxon>
        <taxon>Adinetidae</taxon>
        <taxon>Adineta</taxon>
    </lineage>
</organism>
<proteinExistence type="predicted"/>
<dbReference type="Proteomes" id="UP000663852">
    <property type="component" value="Unassembled WGS sequence"/>
</dbReference>
<dbReference type="InterPro" id="IPR024437">
    <property type="entry name" value="DUF3825"/>
</dbReference>
<evidence type="ECO:0000259" key="1">
    <source>
        <dbReference type="Pfam" id="PF12873"/>
    </source>
</evidence>